<protein>
    <recommendedName>
        <fullName evidence="3">Acetyltransferase (GNAT) family protein</fullName>
    </recommendedName>
</protein>
<dbReference type="SUPFAM" id="SSF55729">
    <property type="entry name" value="Acyl-CoA N-acyltransferases (Nat)"/>
    <property type="match status" value="1"/>
</dbReference>
<dbReference type="Proteomes" id="UP001168694">
    <property type="component" value="Unassembled WGS sequence"/>
</dbReference>
<gene>
    <name evidence="1" type="ORF">QYF49_21775</name>
</gene>
<sequence>MRRRDEEEQEKMPEVGVLSGNVPALSFWSKMGFEEIEVREGGGKLLHILEKSFIG</sequence>
<reference evidence="1" key="1">
    <citation type="submission" date="2023-06" db="EMBL/GenBank/DDBJ databases">
        <title>Draft Genome Sequences of Representative Paenibacillus Polymyxa, Bacillus cereus, Fictibacillus sp., and Brevibacillus agri Strains Isolated from Amazonian Dark Earth.</title>
        <authorList>
            <person name="Pellegrinetti T.A."/>
            <person name="Cunha I.C.M."/>
            <person name="Chaves M.G."/>
            <person name="Freitas A.S."/>
            <person name="Silva A.V.R."/>
            <person name="Tsai S.M."/>
            <person name="Mendes L.W."/>
        </authorList>
    </citation>
    <scope>NUCLEOTIDE SEQUENCE</scope>
    <source>
        <strain evidence="1">CENA-BCM004</strain>
    </source>
</reference>
<organism evidence="1 2">
    <name type="scientific">Fictibacillus terranigra</name>
    <dbReference type="NCBI Taxonomy" id="3058424"/>
    <lineage>
        <taxon>Bacteria</taxon>
        <taxon>Bacillati</taxon>
        <taxon>Bacillota</taxon>
        <taxon>Bacilli</taxon>
        <taxon>Bacillales</taxon>
        <taxon>Fictibacillaceae</taxon>
        <taxon>Fictibacillus</taxon>
    </lineage>
</organism>
<comment type="caution">
    <text evidence="1">The sequence shown here is derived from an EMBL/GenBank/DDBJ whole genome shotgun (WGS) entry which is preliminary data.</text>
</comment>
<evidence type="ECO:0008006" key="3">
    <source>
        <dbReference type="Google" id="ProtNLM"/>
    </source>
</evidence>
<evidence type="ECO:0000313" key="2">
    <source>
        <dbReference type="Proteomes" id="UP001168694"/>
    </source>
</evidence>
<proteinExistence type="predicted"/>
<name>A0ABT8ECC0_9BACL</name>
<dbReference type="InterPro" id="IPR016181">
    <property type="entry name" value="Acyl_CoA_acyltransferase"/>
</dbReference>
<dbReference type="RefSeq" id="WP_290401702.1">
    <property type="nucleotide sequence ID" value="NZ_JAUHLN010000006.1"/>
</dbReference>
<dbReference type="EMBL" id="JAUHLN010000006">
    <property type="protein sequence ID" value="MDN4075593.1"/>
    <property type="molecule type" value="Genomic_DNA"/>
</dbReference>
<accession>A0ABT8ECC0</accession>
<keyword evidence="2" id="KW-1185">Reference proteome</keyword>
<evidence type="ECO:0000313" key="1">
    <source>
        <dbReference type="EMBL" id="MDN4075593.1"/>
    </source>
</evidence>